<dbReference type="KEGG" id="caj:CIG1485E_a0040"/>
<sequence>MDKKQLKIITKEYAECYTKLLNNEIKKLIESEIIEADIDWERAYELRRAITKVALENVTSRIWDFRLGVEEDYKNLQKL</sequence>
<dbReference type="RefSeq" id="WP_041572693.1">
    <property type="nucleotide sequence ID" value="NZ_CP009044.1"/>
</dbReference>
<reference evidence="1 2" key="1">
    <citation type="journal article" date="2014" name="Genome Announc.">
        <title>Complete Genome Sequence of Campylobacter iguaniorum Strain 1485ET, Isolated from a Bearded Dragon (Pogona vitticeps).</title>
        <authorList>
            <person name="Gilbert M.J."/>
            <person name="Miller W.G."/>
            <person name="Yee E."/>
            <person name="Kik M."/>
            <person name="Wagenaar J.A."/>
            <person name="Duim B."/>
        </authorList>
    </citation>
    <scope>NUCLEOTIDE SEQUENCE [LARGE SCALE GENOMIC DNA]</scope>
    <source>
        <strain evidence="1 2">1485E</strain>
        <plasmid evidence="1">pCIG1485E</plasmid>
    </source>
</reference>
<dbReference type="OrthoDB" id="10005493at2"/>
<dbReference type="AlphaFoldDB" id="A0A076FBF0"/>
<dbReference type="HOGENOM" id="CLU_2599415_0_0_7"/>
<evidence type="ECO:0000313" key="2">
    <source>
        <dbReference type="Proteomes" id="UP000028486"/>
    </source>
</evidence>
<keyword evidence="2" id="KW-1185">Reference proteome</keyword>
<keyword evidence="1" id="KW-0614">Plasmid</keyword>
<evidence type="ECO:0000313" key="1">
    <source>
        <dbReference type="EMBL" id="AII15565.1"/>
    </source>
</evidence>
<gene>
    <name evidence="1" type="ORF">CIG1485E_a0040</name>
</gene>
<dbReference type="Proteomes" id="UP000028486">
    <property type="component" value="Plasmid pCIG1485E"/>
</dbReference>
<geneLocation type="plasmid" evidence="1 2">
    <name>pCIG1485E</name>
</geneLocation>
<name>A0A076FBF0_9BACT</name>
<proteinExistence type="predicted"/>
<accession>A0A076FBF0</accession>
<protein>
    <submittedName>
        <fullName evidence="1">Uncharacterized protein</fullName>
    </submittedName>
</protein>
<organism evidence="1 2">
    <name type="scientific">Campylobacter iguaniorum</name>
    <dbReference type="NCBI Taxonomy" id="1244531"/>
    <lineage>
        <taxon>Bacteria</taxon>
        <taxon>Pseudomonadati</taxon>
        <taxon>Campylobacterota</taxon>
        <taxon>Epsilonproteobacteria</taxon>
        <taxon>Campylobacterales</taxon>
        <taxon>Campylobacteraceae</taxon>
        <taxon>Campylobacter</taxon>
    </lineage>
</organism>
<dbReference type="EMBL" id="CP009044">
    <property type="protein sequence ID" value="AII15565.1"/>
    <property type="molecule type" value="Genomic_DNA"/>
</dbReference>